<organism evidence="2 6">
    <name type="scientific">Tsukamurella paurometabola (strain ATCC 8368 / DSM 20162 / CCUG 35730 / CIP 100753 / JCM 10117 / KCTC 9821 / NBRC 16120 / NCIMB 702349 / NCTC 13040)</name>
    <name type="common">Corynebacterium paurometabolum</name>
    <dbReference type="NCBI Taxonomy" id="521096"/>
    <lineage>
        <taxon>Bacteria</taxon>
        <taxon>Bacillati</taxon>
        <taxon>Actinomycetota</taxon>
        <taxon>Actinomycetes</taxon>
        <taxon>Mycobacteriales</taxon>
        <taxon>Tsukamurellaceae</taxon>
        <taxon>Tsukamurella</taxon>
    </lineage>
</organism>
<accession>D5UQV6</accession>
<evidence type="ECO:0000313" key="3">
    <source>
        <dbReference type="EMBL" id="ADG80843.1"/>
    </source>
</evidence>
<sequence>MIDSMGHDRQDRFPDDHVPGGNAGRPWQPRGDLGDLDPDALFGAFGQPLTDGPTIEWMPGMADQMLRELAPLLAEDGIDITADALDTDLATLQAALDRAVARHNHTLATPTGEQRSWCTSTLRLLAESIDTDNLDLAEGILETVPPESPDGKATVAGVIGVGAQLLDSWLTTPPAGINKTAAATIVIRPPRWHGERAAIDLLALARKNKAHLSHGKIIAAHGGHTTLYGTALAVTAVLAAWADHTKTTVTNLAGTHLR</sequence>
<dbReference type="EMBL" id="CP001967">
    <property type="protein sequence ID" value="ADG80851.1"/>
    <property type="molecule type" value="Genomic_DNA"/>
</dbReference>
<dbReference type="EMBL" id="CP001966">
    <property type="protein sequence ID" value="ADG76939.1"/>
    <property type="molecule type" value="Genomic_DNA"/>
</dbReference>
<reference evidence="6" key="2">
    <citation type="submission" date="2010-03" db="EMBL/GenBank/DDBJ databases">
        <title>The complete plasmid of Tsukamurella paurometabola DSM 20162.</title>
        <authorList>
            <consortium name="US DOE Joint Genome Institute (JGI-PGF)"/>
            <person name="Lucas S."/>
            <person name="Copeland A."/>
            <person name="Lapidus A."/>
            <person name="Glavina del Rio T."/>
            <person name="Dalin E."/>
            <person name="Tice H."/>
            <person name="Bruce D."/>
            <person name="Goodwin L."/>
            <person name="Pitluck S."/>
            <person name="Kyrpides N."/>
            <person name="Mavromatis K."/>
            <person name="Ivanova N."/>
            <person name="Mikhailova N."/>
            <person name="Munk A.C."/>
            <person name="Brettin T."/>
            <person name="Detter J.C."/>
            <person name="Tapia R."/>
            <person name="Han C."/>
            <person name="Larimer F."/>
            <person name="Land M."/>
            <person name="Hauser L."/>
            <person name="Markowitz V."/>
            <person name="Cheng J.-F."/>
            <person name="Hugenholtz P."/>
            <person name="Woyke T."/>
            <person name="Wu D."/>
            <person name="Jando M."/>
            <person name="Brambilla E."/>
            <person name="Klenk H.-P."/>
            <person name="Eisen J.A."/>
        </authorList>
    </citation>
    <scope>NUCLEOTIDE SEQUENCE [LARGE SCALE GENOMIC DNA]</scope>
    <source>
        <strain evidence="6">ATCC 8368 / DSM 20162 / CCUG 35730 / CIP 100753 / JCM 10117 / KCTC 9821 / NBRC 16120 / NCIMB 702349 / NCTC 13040</strain>
        <plasmid evidence="6">pTpau01</plasmid>
    </source>
</reference>
<dbReference type="EMBL" id="CP001967">
    <property type="protein sequence ID" value="ADG80843.1"/>
    <property type="molecule type" value="Genomic_DNA"/>
</dbReference>
<evidence type="ECO:0000313" key="6">
    <source>
        <dbReference type="Proteomes" id="UP000001213"/>
    </source>
</evidence>
<evidence type="ECO:0000313" key="2">
    <source>
        <dbReference type="EMBL" id="ADG76939.1"/>
    </source>
</evidence>
<reference evidence="6" key="1">
    <citation type="submission" date="2010-03" db="EMBL/GenBank/DDBJ databases">
        <title>The complete chromosome of Tsukamurella paurometabola DSM 20162.</title>
        <authorList>
            <consortium name="US DOE Joint Genome Institute (JGI-PGF)"/>
            <person name="Lucas S."/>
            <person name="Copeland A."/>
            <person name="Lapidus A."/>
            <person name="Glavina del Rio T."/>
            <person name="Dalin E."/>
            <person name="Tice H."/>
            <person name="Bruce D."/>
            <person name="Goodwin L."/>
            <person name="Pitluck S."/>
            <person name="Kyrpides N."/>
            <person name="Mavromatis K."/>
            <person name="Ivanova N."/>
            <person name="Mikhailova N."/>
            <person name="Munk A.C."/>
            <person name="Brettin T."/>
            <person name="Detter J.C."/>
            <person name="Tapia R."/>
            <person name="Han C."/>
            <person name="Larimer F."/>
            <person name="Land M."/>
            <person name="Hauser L."/>
            <person name="Markowitz V."/>
            <person name="Cheng J.-F."/>
            <person name="Hugenholtz P."/>
            <person name="Woyke T."/>
            <person name="Wu D."/>
            <person name="Jando M."/>
            <person name="Brambilla E."/>
            <person name="Klenk H.-P."/>
            <person name="Eisen J.A."/>
        </authorList>
    </citation>
    <scope>NUCLEOTIDE SEQUENCE [LARGE SCALE GENOMIC DNA]</scope>
    <source>
        <strain evidence="6">ATCC 8368 / DSM 20162 / CCUG 35730 / CIP 100753 / JCM 10117 / KCTC 9821 / NBRC 16120 / NCIMB 702349 / NCTC 13040</strain>
    </source>
</reference>
<feature type="region of interest" description="Disordered" evidence="1">
    <location>
        <begin position="1"/>
        <end position="33"/>
    </location>
</feature>
<dbReference type="KEGG" id="tpr:Tpau_0293"/>
<dbReference type="Proteomes" id="UP000001213">
    <property type="component" value="Plasmid pTpau01"/>
</dbReference>
<keyword evidence="6" id="KW-1185">Reference proteome</keyword>
<evidence type="ECO:0000313" key="4">
    <source>
        <dbReference type="EMBL" id="ADG80851.1"/>
    </source>
</evidence>
<dbReference type="AlphaFoldDB" id="D5UQV6"/>
<evidence type="ECO:0008006" key="7">
    <source>
        <dbReference type="Google" id="ProtNLM"/>
    </source>
</evidence>
<protein>
    <recommendedName>
        <fullName evidence="7">DUF222 domain-containing protein</fullName>
    </recommendedName>
</protein>
<dbReference type="STRING" id="521096.Tpau_0293"/>
<keyword evidence="3" id="KW-0614">Plasmid</keyword>
<dbReference type="eggNOG" id="ENOG5033HUJ">
    <property type="taxonomic scope" value="Bacteria"/>
</dbReference>
<geneLocation type="plasmid" evidence="3 6">
    <name>pTpau01</name>
</geneLocation>
<dbReference type="HOGENOM" id="CLU_1077449_0_0_11"/>
<dbReference type="Proteomes" id="UP000001213">
    <property type="component" value="Chromosome"/>
</dbReference>
<name>D5UQV6_TSUPD</name>
<proteinExistence type="predicted"/>
<dbReference type="EMBL" id="CP001967">
    <property type="protein sequence ID" value="ADG80869.1"/>
    <property type="molecule type" value="Genomic_DNA"/>
</dbReference>
<reference evidence="2 6" key="3">
    <citation type="journal article" date="2011" name="Stand. Genomic Sci.">
        <title>Complete genome sequence of Tsukamurella paurometabola type strain (no. 33).</title>
        <authorList>
            <person name="Munk A.C."/>
            <person name="Lapidus A."/>
            <person name="Lucas S."/>
            <person name="Nolan M."/>
            <person name="Tice H."/>
            <person name="Cheng J.F."/>
            <person name="Del Rio T.G."/>
            <person name="Goodwin L."/>
            <person name="Pitluck S."/>
            <person name="Liolios K."/>
            <person name="Huntemann M."/>
            <person name="Ivanova N."/>
            <person name="Mavromatis K."/>
            <person name="Mikhailova N."/>
            <person name="Pati A."/>
            <person name="Chen A."/>
            <person name="Palaniappan K."/>
            <person name="Tapia R."/>
            <person name="Han C."/>
            <person name="Land M."/>
            <person name="Hauser L."/>
            <person name="Chang Y.J."/>
            <person name="Jeffries C.D."/>
            <person name="Brettin T."/>
            <person name="Yasawong M."/>
            <person name="Brambilla E.M."/>
            <person name="Rohde M."/>
            <person name="Sikorski J."/>
            <person name="Goker M."/>
            <person name="Detter J.C."/>
            <person name="Woyke T."/>
            <person name="Bristow J."/>
            <person name="Eisen J.A."/>
            <person name="Markowitz V."/>
            <person name="Hugenholtz P."/>
            <person name="Kyrpides N.C."/>
            <person name="Klenk H.P."/>
        </authorList>
    </citation>
    <scope>NUCLEOTIDE SEQUENCE [LARGE SCALE GENOMIC DNA]</scope>
    <source>
        <strain evidence="6">ATCC 8368 / DSM 20162 / CCUG 35730 / CIP 100753 / JCM 10117 / KCTC 9821 / NBRC 16120 / NCIMB 702349 / NCTC 13040</strain>
        <strain evidence="2">DSM 20162</strain>
        <plasmid evidence="3">pTpau01</plasmid>
    </source>
</reference>
<gene>
    <name evidence="2" type="ordered locus">Tpau_0293</name>
    <name evidence="3" type="ordered locus">Tpau_4277</name>
    <name evidence="4" type="ordered locus">Tpau_4285</name>
    <name evidence="5" type="ordered locus">Tpau_4303</name>
</gene>
<evidence type="ECO:0000313" key="5">
    <source>
        <dbReference type="EMBL" id="ADG80869.1"/>
    </source>
</evidence>
<evidence type="ECO:0000256" key="1">
    <source>
        <dbReference type="SAM" id="MobiDB-lite"/>
    </source>
</evidence>
<dbReference type="KEGG" id="tpr:Tpau_4285"/>
<dbReference type="KEGG" id="tpr:Tpau_4303"/>
<feature type="compositionally biased region" description="Basic and acidic residues" evidence="1">
    <location>
        <begin position="1"/>
        <end position="18"/>
    </location>
</feature>
<dbReference type="KEGG" id="tpr:Tpau_4277"/>